<evidence type="ECO:0000256" key="3">
    <source>
        <dbReference type="ARBA" id="ARBA00022475"/>
    </source>
</evidence>
<evidence type="ECO:0000313" key="12">
    <source>
        <dbReference type="Proteomes" id="UP000183508"/>
    </source>
</evidence>
<dbReference type="Pfam" id="PF00510">
    <property type="entry name" value="COX3"/>
    <property type="match status" value="1"/>
</dbReference>
<dbReference type="EMBL" id="FPBV01000002">
    <property type="protein sequence ID" value="SFU44704.1"/>
    <property type="molecule type" value="Genomic_DNA"/>
</dbReference>
<evidence type="ECO:0000256" key="8">
    <source>
        <dbReference type="SAM" id="MobiDB-lite"/>
    </source>
</evidence>
<evidence type="ECO:0000256" key="6">
    <source>
        <dbReference type="ARBA" id="ARBA00023136"/>
    </source>
</evidence>
<dbReference type="RefSeq" id="WP_245783805.1">
    <property type="nucleotide sequence ID" value="NZ_FPBV01000002.1"/>
</dbReference>
<dbReference type="SUPFAM" id="SSF81452">
    <property type="entry name" value="Cytochrome c oxidase subunit III-like"/>
    <property type="match status" value="1"/>
</dbReference>
<keyword evidence="5 9" id="KW-1133">Transmembrane helix</keyword>
<feature type="transmembrane region" description="Helical" evidence="9">
    <location>
        <begin position="151"/>
        <end position="178"/>
    </location>
</feature>
<keyword evidence="6 9" id="KW-0472">Membrane</keyword>
<evidence type="ECO:0000259" key="10">
    <source>
        <dbReference type="PROSITE" id="PS50253"/>
    </source>
</evidence>
<dbReference type="FunFam" id="1.20.120.80:FF:000001">
    <property type="entry name" value="Cytochrome (Ubi)quinol oxidase subunit III"/>
    <property type="match status" value="1"/>
</dbReference>
<evidence type="ECO:0000256" key="4">
    <source>
        <dbReference type="ARBA" id="ARBA00022692"/>
    </source>
</evidence>
<name>A0A1I7G8C9_9BACL</name>
<dbReference type="Proteomes" id="UP000183508">
    <property type="component" value="Unassembled WGS sequence"/>
</dbReference>
<dbReference type="eggNOG" id="COG1845">
    <property type="taxonomic scope" value="Bacteria"/>
</dbReference>
<sequence>MAVRMEEVLSRRTGDPSSTDHPGHRLELSTEDGVTKIFGFWMFLVSDVLLFASLFATYVVIYTHTANGPSASELFGHDVSGFLAETLALLTSSFTCGLATWEMHQGRAGRLKFWMIITLLLGLTFLGLEITEFRDFVSQGATLQTSAFLSGFYTLVGTHGAHVTLGILWMSLILYQLVRFGLNAVTARKFYIVGLYWHFLDIVWVLIFTVVYLTGVM</sequence>
<dbReference type="Gene3D" id="1.20.120.80">
    <property type="entry name" value="Cytochrome c oxidase, subunit III, four-helix bundle"/>
    <property type="match status" value="1"/>
</dbReference>
<organism evidence="11 12">
    <name type="scientific">Alicyclobacillus macrosporangiidus</name>
    <dbReference type="NCBI Taxonomy" id="392015"/>
    <lineage>
        <taxon>Bacteria</taxon>
        <taxon>Bacillati</taxon>
        <taxon>Bacillota</taxon>
        <taxon>Bacilli</taxon>
        <taxon>Bacillales</taxon>
        <taxon>Alicyclobacillaceae</taxon>
        <taxon>Alicyclobacillus</taxon>
    </lineage>
</organism>
<feature type="transmembrane region" description="Helical" evidence="9">
    <location>
        <begin position="81"/>
        <end position="101"/>
    </location>
</feature>
<keyword evidence="4 7" id="KW-0812">Transmembrane</keyword>
<evidence type="ECO:0000256" key="5">
    <source>
        <dbReference type="ARBA" id="ARBA00022989"/>
    </source>
</evidence>
<comment type="subcellular location">
    <subcellularLocation>
        <location evidence="1 7">Cell membrane</location>
        <topology evidence="1 7">Multi-pass membrane protein</topology>
    </subcellularLocation>
</comment>
<dbReference type="InterPro" id="IPR013833">
    <property type="entry name" value="Cyt_c_oxidase_su3_a-hlx"/>
</dbReference>
<dbReference type="InterPro" id="IPR024791">
    <property type="entry name" value="Cyt_c/ubiquinol_Oxase_su3"/>
</dbReference>
<dbReference type="PROSITE" id="PS50253">
    <property type="entry name" value="COX3"/>
    <property type="match status" value="1"/>
</dbReference>
<evidence type="ECO:0000313" key="11">
    <source>
        <dbReference type="EMBL" id="SFU44704.1"/>
    </source>
</evidence>
<dbReference type="STRING" id="392015.SAMN05421543_10264"/>
<reference evidence="12" key="1">
    <citation type="submission" date="2016-10" db="EMBL/GenBank/DDBJ databases">
        <authorList>
            <person name="Varghese N."/>
        </authorList>
    </citation>
    <scope>NUCLEOTIDE SEQUENCE [LARGE SCALE GENOMIC DNA]</scope>
    <source>
        <strain evidence="12">DSM 17980</strain>
    </source>
</reference>
<evidence type="ECO:0000256" key="7">
    <source>
        <dbReference type="RuleBase" id="RU003376"/>
    </source>
</evidence>
<keyword evidence="12" id="KW-1185">Reference proteome</keyword>
<dbReference type="GO" id="GO:0019646">
    <property type="term" value="P:aerobic electron transport chain"/>
    <property type="evidence" value="ECO:0007669"/>
    <property type="project" value="InterPro"/>
</dbReference>
<dbReference type="AlphaFoldDB" id="A0A1I7G8C9"/>
<feature type="compositionally biased region" description="Basic and acidic residues" evidence="8">
    <location>
        <begin position="1"/>
        <end position="14"/>
    </location>
</feature>
<dbReference type="GO" id="GO:0004129">
    <property type="term" value="F:cytochrome-c oxidase activity"/>
    <property type="evidence" value="ECO:0007669"/>
    <property type="project" value="InterPro"/>
</dbReference>
<evidence type="ECO:0000256" key="2">
    <source>
        <dbReference type="ARBA" id="ARBA00010581"/>
    </source>
</evidence>
<comment type="similarity">
    <text evidence="2 7">Belongs to the cytochrome c oxidase subunit 3 family.</text>
</comment>
<feature type="region of interest" description="Disordered" evidence="8">
    <location>
        <begin position="1"/>
        <end position="25"/>
    </location>
</feature>
<evidence type="ECO:0000256" key="9">
    <source>
        <dbReference type="SAM" id="Phobius"/>
    </source>
</evidence>
<feature type="transmembrane region" description="Helical" evidence="9">
    <location>
        <begin position="38"/>
        <end position="61"/>
    </location>
</feature>
<gene>
    <name evidence="11" type="ORF">SAMN05421543_10264</name>
</gene>
<dbReference type="PANTHER" id="PTHR11403">
    <property type="entry name" value="CYTOCHROME C OXIDASE SUBUNIT III"/>
    <property type="match status" value="1"/>
</dbReference>
<dbReference type="InterPro" id="IPR035973">
    <property type="entry name" value="Cyt_c_oxidase_su3-like_sf"/>
</dbReference>
<feature type="transmembrane region" description="Helical" evidence="9">
    <location>
        <begin position="190"/>
        <end position="213"/>
    </location>
</feature>
<accession>A0A1I7G8C9</accession>
<feature type="domain" description="Heme-copper oxidase subunit III family profile" evidence="10">
    <location>
        <begin position="38"/>
        <end position="216"/>
    </location>
</feature>
<keyword evidence="3" id="KW-1003">Cell membrane</keyword>
<evidence type="ECO:0000256" key="1">
    <source>
        <dbReference type="ARBA" id="ARBA00004651"/>
    </source>
</evidence>
<dbReference type="PANTHER" id="PTHR11403:SF2">
    <property type="entry name" value="CYTOCHROME BO(3) UBIQUINOL OXIDASE SUBUNIT 3"/>
    <property type="match status" value="1"/>
</dbReference>
<protein>
    <submittedName>
        <fullName evidence="11">Cytochrome aa3-600 menaquinol oxidase subunit 3</fullName>
    </submittedName>
</protein>
<feature type="transmembrane region" description="Helical" evidence="9">
    <location>
        <begin position="113"/>
        <end position="131"/>
    </location>
</feature>
<dbReference type="InterPro" id="IPR000298">
    <property type="entry name" value="Cyt_c_oxidase-like_su3"/>
</dbReference>
<proteinExistence type="inferred from homology"/>
<dbReference type="GO" id="GO:0005886">
    <property type="term" value="C:plasma membrane"/>
    <property type="evidence" value="ECO:0007669"/>
    <property type="project" value="UniProtKB-SubCell"/>
</dbReference>